<evidence type="ECO:0000313" key="5">
    <source>
        <dbReference type="EMBL" id="GLK86665.1"/>
    </source>
</evidence>
<dbReference type="PANTHER" id="PTHR12829">
    <property type="entry name" value="N6-ADENOSINE-METHYLTRANSFERASE"/>
    <property type="match status" value="1"/>
</dbReference>
<dbReference type="InterPro" id="IPR007757">
    <property type="entry name" value="MT-A70-like"/>
</dbReference>
<dbReference type="PROSITE" id="PS51143">
    <property type="entry name" value="MT_A70"/>
    <property type="match status" value="1"/>
</dbReference>
<proteinExistence type="inferred from homology"/>
<comment type="similarity">
    <text evidence="4">Belongs to the MT-A70-like family.</text>
</comment>
<keyword evidence="2" id="KW-0808">Transferase</keyword>
<reference evidence="5" key="1">
    <citation type="journal article" date="2014" name="Int. J. Syst. Evol. Microbiol.">
        <title>Complete genome sequence of Corynebacterium casei LMG S-19264T (=DSM 44701T), isolated from a smear-ripened cheese.</title>
        <authorList>
            <consortium name="US DOE Joint Genome Institute (JGI-PGF)"/>
            <person name="Walter F."/>
            <person name="Albersmeier A."/>
            <person name="Kalinowski J."/>
            <person name="Ruckert C."/>
        </authorList>
    </citation>
    <scope>NUCLEOTIDE SEQUENCE</scope>
    <source>
        <strain evidence="5">VKM B-2789</strain>
    </source>
</reference>
<keyword evidence="1 5" id="KW-0489">Methyltransferase</keyword>
<sequence>MMSIQQSASGWVWGDLRPLSYDVIMIDPPWKFANYSSAGEKKNPSSQYRCLPIADIKAFPVGMLARADCLLWMWATNPMLPQAIEVLGAWGFKFVTAGTWVKTTKHGKLAFGTGYVLRSANEPFLIGSVGSPLTANNIRSVIMAPLRENSRKPDEAYETAEKLVPGALRRADIFSREDRPGWEAFGDEAGKFNGV</sequence>
<dbReference type="EMBL" id="BSFM01000021">
    <property type="protein sequence ID" value="GLK86665.1"/>
    <property type="molecule type" value="Genomic_DNA"/>
</dbReference>
<organism evidence="5 6">
    <name type="scientific">Ancylobacter defluvii</name>
    <dbReference type="NCBI Taxonomy" id="1282440"/>
    <lineage>
        <taxon>Bacteria</taxon>
        <taxon>Pseudomonadati</taxon>
        <taxon>Pseudomonadota</taxon>
        <taxon>Alphaproteobacteria</taxon>
        <taxon>Hyphomicrobiales</taxon>
        <taxon>Xanthobacteraceae</taxon>
        <taxon>Ancylobacter</taxon>
    </lineage>
</organism>
<keyword evidence="3" id="KW-0949">S-adenosyl-L-methionine</keyword>
<accession>A0A9W6NDF2</accession>
<evidence type="ECO:0000256" key="4">
    <source>
        <dbReference type="PROSITE-ProRule" id="PRU00489"/>
    </source>
</evidence>
<dbReference type="InterPro" id="IPR029063">
    <property type="entry name" value="SAM-dependent_MTases_sf"/>
</dbReference>
<dbReference type="SUPFAM" id="SSF53335">
    <property type="entry name" value="S-adenosyl-L-methionine-dependent methyltransferases"/>
    <property type="match status" value="1"/>
</dbReference>
<dbReference type="PANTHER" id="PTHR12829:SF7">
    <property type="entry name" value="N6-ADENOSINE-METHYLTRANSFERASE CATALYTIC SUBUNIT"/>
    <property type="match status" value="1"/>
</dbReference>
<keyword evidence="6" id="KW-1185">Reference proteome</keyword>
<evidence type="ECO:0000256" key="2">
    <source>
        <dbReference type="ARBA" id="ARBA00022679"/>
    </source>
</evidence>
<name>A0A9W6NDF2_9HYPH</name>
<dbReference type="RefSeq" id="WP_246546866.1">
    <property type="nucleotide sequence ID" value="NZ_BSFM01000021.1"/>
</dbReference>
<dbReference type="Pfam" id="PF05063">
    <property type="entry name" value="MT-A70"/>
    <property type="match status" value="1"/>
</dbReference>
<comment type="caution">
    <text evidence="5">The sequence shown here is derived from an EMBL/GenBank/DDBJ whole genome shotgun (WGS) entry which is preliminary data.</text>
</comment>
<reference evidence="5" key="2">
    <citation type="submission" date="2023-01" db="EMBL/GenBank/DDBJ databases">
        <authorList>
            <person name="Sun Q."/>
            <person name="Evtushenko L."/>
        </authorList>
    </citation>
    <scope>NUCLEOTIDE SEQUENCE</scope>
    <source>
        <strain evidence="5">VKM B-2789</strain>
    </source>
</reference>
<protein>
    <submittedName>
        <fullName evidence="5">DNA methyltransferase</fullName>
    </submittedName>
</protein>
<evidence type="ECO:0000256" key="1">
    <source>
        <dbReference type="ARBA" id="ARBA00022603"/>
    </source>
</evidence>
<dbReference type="Proteomes" id="UP001143330">
    <property type="component" value="Unassembled WGS sequence"/>
</dbReference>
<evidence type="ECO:0000256" key="3">
    <source>
        <dbReference type="ARBA" id="ARBA00022691"/>
    </source>
</evidence>
<dbReference type="GO" id="GO:0032259">
    <property type="term" value="P:methylation"/>
    <property type="evidence" value="ECO:0007669"/>
    <property type="project" value="UniProtKB-KW"/>
</dbReference>
<gene>
    <name evidence="5" type="ORF">GCM10017653_47350</name>
</gene>
<evidence type="ECO:0000313" key="6">
    <source>
        <dbReference type="Proteomes" id="UP001143330"/>
    </source>
</evidence>
<dbReference type="AlphaFoldDB" id="A0A9W6NDF2"/>
<dbReference type="GO" id="GO:0008168">
    <property type="term" value="F:methyltransferase activity"/>
    <property type="evidence" value="ECO:0007669"/>
    <property type="project" value="UniProtKB-KW"/>
</dbReference>